<keyword evidence="2" id="KW-1185">Reference proteome</keyword>
<gene>
    <name evidence="1" type="primary">LOC112276934</name>
</gene>
<dbReference type="EMBL" id="ABEU02000024">
    <property type="status" value="NOT_ANNOTATED_CDS"/>
    <property type="molecule type" value="Genomic_DNA"/>
</dbReference>
<evidence type="ECO:0000313" key="2">
    <source>
        <dbReference type="Proteomes" id="UP000006727"/>
    </source>
</evidence>
<proteinExistence type="predicted"/>
<dbReference type="Proteomes" id="UP000006727">
    <property type="component" value="Chromosome 24"/>
</dbReference>
<reference evidence="1 2" key="1">
    <citation type="journal article" date="2008" name="Science">
        <title>The Physcomitrella genome reveals evolutionary insights into the conquest of land by plants.</title>
        <authorList>
            <person name="Rensing S."/>
            <person name="Lang D."/>
            <person name="Zimmer A."/>
            <person name="Terry A."/>
            <person name="Salamov A."/>
            <person name="Shapiro H."/>
            <person name="Nishiyama T."/>
            <person name="Perroud P.-F."/>
            <person name="Lindquist E."/>
            <person name="Kamisugi Y."/>
            <person name="Tanahashi T."/>
            <person name="Sakakibara K."/>
            <person name="Fujita T."/>
            <person name="Oishi K."/>
            <person name="Shin-I T."/>
            <person name="Kuroki Y."/>
            <person name="Toyoda A."/>
            <person name="Suzuki Y."/>
            <person name="Hashimoto A."/>
            <person name="Yamaguchi K."/>
            <person name="Sugano A."/>
            <person name="Kohara Y."/>
            <person name="Fujiyama A."/>
            <person name="Anterola A."/>
            <person name="Aoki S."/>
            <person name="Ashton N."/>
            <person name="Barbazuk W.B."/>
            <person name="Barker E."/>
            <person name="Bennetzen J."/>
            <person name="Bezanilla M."/>
            <person name="Blankenship R."/>
            <person name="Cho S.H."/>
            <person name="Dutcher S."/>
            <person name="Estelle M."/>
            <person name="Fawcett J.A."/>
            <person name="Gundlach H."/>
            <person name="Hanada K."/>
            <person name="Heyl A."/>
            <person name="Hicks K.A."/>
            <person name="Hugh J."/>
            <person name="Lohr M."/>
            <person name="Mayer K."/>
            <person name="Melkozernov A."/>
            <person name="Murata T."/>
            <person name="Nelson D."/>
            <person name="Pils B."/>
            <person name="Prigge M."/>
            <person name="Reiss B."/>
            <person name="Renner T."/>
            <person name="Rombauts S."/>
            <person name="Rushton P."/>
            <person name="Sanderfoot A."/>
            <person name="Schween G."/>
            <person name="Shiu S.-H."/>
            <person name="Stueber K."/>
            <person name="Theodoulou F.L."/>
            <person name="Tu H."/>
            <person name="Van de Peer Y."/>
            <person name="Verrier P.J."/>
            <person name="Waters E."/>
            <person name="Wood A."/>
            <person name="Yang L."/>
            <person name="Cove D."/>
            <person name="Cuming A."/>
            <person name="Hasebe M."/>
            <person name="Lucas S."/>
            <person name="Mishler D.B."/>
            <person name="Reski R."/>
            <person name="Grigoriev I."/>
            <person name="Quatrano R.S."/>
            <person name="Boore J.L."/>
        </authorList>
    </citation>
    <scope>NUCLEOTIDE SEQUENCE [LARGE SCALE GENOMIC DNA]</scope>
    <source>
        <strain evidence="1 2">cv. Gransden 2004</strain>
    </source>
</reference>
<organism evidence="1 2">
    <name type="scientific">Physcomitrium patens</name>
    <name type="common">Spreading-leaved earth moss</name>
    <name type="synonym">Physcomitrella patens</name>
    <dbReference type="NCBI Taxonomy" id="3218"/>
    <lineage>
        <taxon>Eukaryota</taxon>
        <taxon>Viridiplantae</taxon>
        <taxon>Streptophyta</taxon>
        <taxon>Embryophyta</taxon>
        <taxon>Bryophyta</taxon>
        <taxon>Bryophytina</taxon>
        <taxon>Bryopsida</taxon>
        <taxon>Funariidae</taxon>
        <taxon>Funariales</taxon>
        <taxon>Funariaceae</taxon>
        <taxon>Physcomitrium</taxon>
    </lineage>
</organism>
<reference evidence="1 2" key="2">
    <citation type="journal article" date="2018" name="Plant J.">
        <title>The Physcomitrella patens chromosome-scale assembly reveals moss genome structure and evolution.</title>
        <authorList>
            <person name="Lang D."/>
            <person name="Ullrich K.K."/>
            <person name="Murat F."/>
            <person name="Fuchs J."/>
            <person name="Jenkins J."/>
            <person name="Haas F.B."/>
            <person name="Piednoel M."/>
            <person name="Gundlach H."/>
            <person name="Van Bel M."/>
            <person name="Meyberg R."/>
            <person name="Vives C."/>
            <person name="Morata J."/>
            <person name="Symeonidi A."/>
            <person name="Hiss M."/>
            <person name="Muchero W."/>
            <person name="Kamisugi Y."/>
            <person name="Saleh O."/>
            <person name="Blanc G."/>
            <person name="Decker E.L."/>
            <person name="van Gessel N."/>
            <person name="Grimwood J."/>
            <person name="Hayes R.D."/>
            <person name="Graham S.W."/>
            <person name="Gunter L.E."/>
            <person name="McDaniel S.F."/>
            <person name="Hoernstein S.N.W."/>
            <person name="Larsson A."/>
            <person name="Li F.W."/>
            <person name="Perroud P.F."/>
            <person name="Phillips J."/>
            <person name="Ranjan P."/>
            <person name="Rokshar D.S."/>
            <person name="Rothfels C.J."/>
            <person name="Schneider L."/>
            <person name="Shu S."/>
            <person name="Stevenson D.W."/>
            <person name="Thummler F."/>
            <person name="Tillich M."/>
            <person name="Villarreal Aguilar J.C."/>
            <person name="Widiez T."/>
            <person name="Wong G.K."/>
            <person name="Wymore A."/>
            <person name="Zhang Y."/>
            <person name="Zimmer A.D."/>
            <person name="Quatrano R.S."/>
            <person name="Mayer K.F.X."/>
            <person name="Goodstein D."/>
            <person name="Casacuberta J.M."/>
            <person name="Vandepoele K."/>
            <person name="Reski R."/>
            <person name="Cuming A.C."/>
            <person name="Tuskan G.A."/>
            <person name="Maumus F."/>
            <person name="Salse J."/>
            <person name="Schmutz J."/>
            <person name="Rensing S.A."/>
        </authorList>
    </citation>
    <scope>NUCLEOTIDE SEQUENCE [LARGE SCALE GENOMIC DNA]</scope>
    <source>
        <strain evidence="1 2">cv. Gransden 2004</strain>
    </source>
</reference>
<dbReference type="Gramene" id="Pp3c24_4680V3.3">
    <property type="protein sequence ID" value="Pp3c24_4680V3.3"/>
    <property type="gene ID" value="Pp3c24_4680"/>
</dbReference>
<accession>A0A7I4CP14</accession>
<protein>
    <submittedName>
        <fullName evidence="1">Uncharacterized protein</fullName>
    </submittedName>
</protein>
<evidence type="ECO:0000313" key="1">
    <source>
        <dbReference type="EnsemblPlants" id="Pp3c24_4680V3.3"/>
    </source>
</evidence>
<dbReference type="EnsemblPlants" id="Pp3c24_4680V3.3">
    <property type="protein sequence ID" value="Pp3c24_4680V3.3"/>
    <property type="gene ID" value="Pp3c24_4680"/>
</dbReference>
<dbReference type="AlphaFoldDB" id="A0A7I4CP14"/>
<sequence>MNDIASGAGEGAAERATPVAGPRRALSSLRFPSVPCPGCGGGGVVARGPLLVVVVVDSSGLSCDTFFQKQPCYCFSSCSSSCSCLSALAPRALERSRIWPLCILHALLQSLPPPPSPPPPWLGLAWLPTSSDTIHYSLFCRAAFPQVLTPARAAASSSSSYFFTSACSFSQLALLDRRRNCRRLFLPVRRARVAGVLISRLLPL</sequence>
<name>A0A7I4CP14_PHYPA</name>
<reference evidence="1" key="3">
    <citation type="submission" date="2020-12" db="UniProtKB">
        <authorList>
            <consortium name="EnsemblPlants"/>
        </authorList>
    </citation>
    <scope>IDENTIFICATION</scope>
</reference>